<gene>
    <name evidence="10" type="primary">menD</name>
    <name evidence="10" type="ORF">H8E23_14005</name>
</gene>
<feature type="non-terminal residue" evidence="10">
    <location>
        <position position="1"/>
    </location>
</feature>
<keyword evidence="6" id="KW-0464">Manganese</keyword>
<dbReference type="PIRSF" id="PIRSF004983">
    <property type="entry name" value="MenD"/>
    <property type="match status" value="1"/>
</dbReference>
<dbReference type="GO" id="GO:0070204">
    <property type="term" value="F:2-succinyl-5-enolpyruvyl-6-hydroxy-3-cyclohexene-1-carboxylic-acid synthase activity"/>
    <property type="evidence" value="ECO:0007669"/>
    <property type="project" value="UniProtKB-EC"/>
</dbReference>
<dbReference type="InterPro" id="IPR012001">
    <property type="entry name" value="Thiamin_PyroP_enz_TPP-bd_dom"/>
</dbReference>
<protein>
    <submittedName>
        <fullName evidence="10">2-succinyl-5-enolpyruvyl-6-hydroxy-3-cyclohexene-1-carboxylic-acid synthase</fullName>
        <ecNumber evidence="10">2.2.1.9</ecNumber>
    </submittedName>
</protein>
<dbReference type="GO" id="GO:0009234">
    <property type="term" value="P:menaquinone biosynthetic process"/>
    <property type="evidence" value="ECO:0007669"/>
    <property type="project" value="UniProtKB-UniPathway"/>
</dbReference>
<dbReference type="PANTHER" id="PTHR42916:SF1">
    <property type="entry name" value="PROTEIN PHYLLO, CHLOROPLASTIC"/>
    <property type="match status" value="1"/>
</dbReference>
<dbReference type="EC" id="2.2.1.9" evidence="10"/>
<evidence type="ECO:0000313" key="11">
    <source>
        <dbReference type="Proteomes" id="UP000603434"/>
    </source>
</evidence>
<dbReference type="UniPathway" id="UPA00079"/>
<keyword evidence="1" id="KW-0474">Menaquinone biosynthesis</keyword>
<dbReference type="AlphaFoldDB" id="A0A8J6NTR4"/>
<accession>A0A8J6NTR4</accession>
<keyword evidence="5" id="KW-0786">Thiamine pyrophosphate</keyword>
<dbReference type="Proteomes" id="UP000603434">
    <property type="component" value="Unassembled WGS sequence"/>
</dbReference>
<proteinExistence type="inferred from homology"/>
<dbReference type="Pfam" id="PF16582">
    <property type="entry name" value="TPP_enzyme_M_2"/>
    <property type="match status" value="1"/>
</dbReference>
<keyword evidence="2 10" id="KW-0808">Transferase</keyword>
<dbReference type="NCBIfam" id="TIGR00173">
    <property type="entry name" value="menD"/>
    <property type="match status" value="1"/>
</dbReference>
<dbReference type="Gene3D" id="3.40.50.970">
    <property type="match status" value="2"/>
</dbReference>
<reference evidence="10 11" key="1">
    <citation type="submission" date="2020-08" db="EMBL/GenBank/DDBJ databases">
        <title>Bridging the membrane lipid divide: bacteria of the FCB group superphylum have the potential to synthesize archaeal ether lipids.</title>
        <authorList>
            <person name="Villanueva L."/>
            <person name="Von Meijenfeldt F.A.B."/>
            <person name="Westbye A.B."/>
            <person name="Yadav S."/>
            <person name="Hopmans E.C."/>
            <person name="Dutilh B.E."/>
            <person name="Sinninghe Damste J.S."/>
        </authorList>
    </citation>
    <scope>NUCLEOTIDE SEQUENCE [LARGE SCALE GENOMIC DNA]</scope>
    <source>
        <strain evidence="10">NIOZ-UU30</strain>
    </source>
</reference>
<evidence type="ECO:0000259" key="9">
    <source>
        <dbReference type="Pfam" id="PF16582"/>
    </source>
</evidence>
<dbReference type="InterPro" id="IPR029061">
    <property type="entry name" value="THDP-binding"/>
</dbReference>
<sequence>AVLVCTSGTAAANYFPAVVEASMDRVPLIMLTADRPPELLGSGANQTIDQVNLYSKYVRYHFELPCPDKQIPPESILTVVDQAVYRTTRSPRGPVHINCMFREPLVPTQSQKDFSLYLLGVKRWINGNKPFTLYGPSIHTIDDSKVEQLAAVINKAQNGLLVIGKLNADSEREAVRRLSQKLNWPTFADIRSGLRLGVKDSNTITYFDQLLLADTFQKLNPSVILHLGGVMVSKRFQFFIQKNQPEHYIHVSDHPFRHDPDHRITARIESDFCWFCLKLLPLIKTGADNLFLKRFQKADNIAGEIVEMFIADSPAITEPAVARIVSKTIPKDSCLFVGNSMPIRDMDMYADPSGPGVKIAANRGASGIDGNIATASGFLHGSRAPGTLVLGDLACLHDVNSLALLANISNPLTVVVVNNNGGGIFSFLPVSECREIFEPFFATPHNLTFEKVAETFRLEYYQPRSKKAFIQDYQKAINTNRSTVIEVRTDRDENLTFHRLLQDKIKTNIDNL</sequence>
<keyword evidence="3" id="KW-0479">Metal-binding</keyword>
<dbReference type="InterPro" id="IPR029035">
    <property type="entry name" value="DHS-like_NAD/FAD-binding_dom"/>
</dbReference>
<dbReference type="GO" id="GO:0046872">
    <property type="term" value="F:metal ion binding"/>
    <property type="evidence" value="ECO:0007669"/>
    <property type="project" value="UniProtKB-KW"/>
</dbReference>
<dbReference type="SUPFAM" id="SSF52467">
    <property type="entry name" value="DHS-like NAD/FAD-binding domain"/>
    <property type="match status" value="1"/>
</dbReference>
<dbReference type="PANTHER" id="PTHR42916">
    <property type="entry name" value="2-SUCCINYL-5-ENOLPYRUVYL-6-HYDROXY-3-CYCLOHEXENE-1-CARBOXYLATE SYNTHASE"/>
    <property type="match status" value="1"/>
</dbReference>
<dbReference type="SUPFAM" id="SSF52518">
    <property type="entry name" value="Thiamin diphosphate-binding fold (THDP-binding)"/>
    <property type="match status" value="2"/>
</dbReference>
<evidence type="ECO:0000256" key="5">
    <source>
        <dbReference type="ARBA" id="ARBA00023052"/>
    </source>
</evidence>
<feature type="domain" description="Thiamine pyrophosphate enzyme TPP-binding" evidence="7">
    <location>
        <begin position="383"/>
        <end position="487"/>
    </location>
</feature>
<feature type="domain" description="Thiamine pyrophosphate enzyme N-terminal TPP-binding" evidence="8">
    <location>
        <begin position="1"/>
        <end position="52"/>
    </location>
</feature>
<dbReference type="Gene3D" id="3.40.50.1220">
    <property type="entry name" value="TPP-binding domain"/>
    <property type="match status" value="1"/>
</dbReference>
<dbReference type="CDD" id="cd02009">
    <property type="entry name" value="TPP_SHCHC_synthase"/>
    <property type="match status" value="1"/>
</dbReference>
<feature type="domain" description="Menaquinone biosynthesis protein MenD middle" evidence="9">
    <location>
        <begin position="117"/>
        <end position="337"/>
    </location>
</feature>
<evidence type="ECO:0000256" key="3">
    <source>
        <dbReference type="ARBA" id="ARBA00022723"/>
    </source>
</evidence>
<dbReference type="InterPro" id="IPR011766">
    <property type="entry name" value="TPP_enzyme_TPP-bd"/>
</dbReference>
<dbReference type="Pfam" id="PF02776">
    <property type="entry name" value="TPP_enzyme_N"/>
    <property type="match status" value="1"/>
</dbReference>
<dbReference type="InterPro" id="IPR004433">
    <property type="entry name" value="MenaQ_synth_MenD"/>
</dbReference>
<evidence type="ECO:0000256" key="2">
    <source>
        <dbReference type="ARBA" id="ARBA00022679"/>
    </source>
</evidence>
<dbReference type="EMBL" id="JACNJH010000198">
    <property type="protein sequence ID" value="MBC8362500.1"/>
    <property type="molecule type" value="Genomic_DNA"/>
</dbReference>
<keyword evidence="4" id="KW-0460">Magnesium</keyword>
<evidence type="ECO:0000256" key="6">
    <source>
        <dbReference type="ARBA" id="ARBA00023211"/>
    </source>
</evidence>
<evidence type="ECO:0000259" key="8">
    <source>
        <dbReference type="Pfam" id="PF02776"/>
    </source>
</evidence>
<evidence type="ECO:0000256" key="4">
    <source>
        <dbReference type="ARBA" id="ARBA00022842"/>
    </source>
</evidence>
<evidence type="ECO:0000259" key="7">
    <source>
        <dbReference type="Pfam" id="PF02775"/>
    </source>
</evidence>
<dbReference type="UniPathway" id="UPA01057">
    <property type="reaction ID" value="UER00164"/>
</dbReference>
<dbReference type="Pfam" id="PF02775">
    <property type="entry name" value="TPP_enzyme_C"/>
    <property type="match status" value="1"/>
</dbReference>
<dbReference type="GO" id="GO:0030976">
    <property type="term" value="F:thiamine pyrophosphate binding"/>
    <property type="evidence" value="ECO:0007669"/>
    <property type="project" value="InterPro"/>
</dbReference>
<evidence type="ECO:0000256" key="1">
    <source>
        <dbReference type="ARBA" id="ARBA00022428"/>
    </source>
</evidence>
<dbReference type="InterPro" id="IPR032264">
    <property type="entry name" value="MenD_middle"/>
</dbReference>
<name>A0A8J6NTR4_9BACT</name>
<evidence type="ECO:0000313" key="10">
    <source>
        <dbReference type="EMBL" id="MBC8362500.1"/>
    </source>
</evidence>
<organism evidence="10 11">
    <name type="scientific">Candidatus Desulfatibia profunda</name>
    <dbReference type="NCBI Taxonomy" id="2841695"/>
    <lineage>
        <taxon>Bacteria</taxon>
        <taxon>Pseudomonadati</taxon>
        <taxon>Thermodesulfobacteriota</taxon>
        <taxon>Desulfobacteria</taxon>
        <taxon>Desulfobacterales</taxon>
        <taxon>Desulfobacterales incertae sedis</taxon>
        <taxon>Candidatus Desulfatibia</taxon>
    </lineage>
</organism>
<comment type="caution">
    <text evidence="10">The sequence shown here is derived from an EMBL/GenBank/DDBJ whole genome shotgun (WGS) entry which is preliminary data.</text>
</comment>
<dbReference type="HAMAP" id="MF_01659">
    <property type="entry name" value="MenD"/>
    <property type="match status" value="1"/>
</dbReference>